<evidence type="ECO:0000256" key="1">
    <source>
        <dbReference type="SAM" id="Phobius"/>
    </source>
</evidence>
<dbReference type="GeneID" id="78275515"/>
<dbReference type="AlphaFoldDB" id="A0A1U7NMM3"/>
<reference evidence="2 3" key="1">
    <citation type="submission" date="2016-11" db="EMBL/GenBank/DDBJ databases">
        <title>Description of two novel members of the family Erysipelotrichaceae: Ileibacterium lipovorans gen. nov., sp. nov. and Dubosiella newyorkensis, gen. nov., sp. nov.</title>
        <authorList>
            <person name="Cox L.M."/>
            <person name="Sohn J."/>
            <person name="Tyrrell K.L."/>
            <person name="Citron D.M."/>
            <person name="Lawson P.A."/>
            <person name="Patel N.B."/>
            <person name="Iizumi T."/>
            <person name="Perez-Perez G.I."/>
            <person name="Goldstein E.J."/>
            <person name="Blaser M.J."/>
        </authorList>
    </citation>
    <scope>NUCLEOTIDE SEQUENCE [LARGE SCALE GENOMIC DNA]</scope>
    <source>
        <strain evidence="2 3">NYU-BL-A4</strain>
    </source>
</reference>
<keyword evidence="1" id="KW-0472">Membrane</keyword>
<protein>
    <submittedName>
        <fullName evidence="2">Uncharacterized protein</fullName>
    </submittedName>
</protein>
<keyword evidence="1" id="KW-1133">Transmembrane helix</keyword>
<dbReference type="Proteomes" id="UP000186705">
    <property type="component" value="Unassembled WGS sequence"/>
</dbReference>
<keyword evidence="1" id="KW-0812">Transmembrane</keyword>
<proteinExistence type="predicted"/>
<name>A0A1U7NMM3_9FIRM</name>
<dbReference type="OrthoDB" id="1768351at2"/>
<dbReference type="EMBL" id="MPKA01000064">
    <property type="protein sequence ID" value="OLU46479.1"/>
    <property type="molecule type" value="Genomic_DNA"/>
</dbReference>
<feature type="transmembrane region" description="Helical" evidence="1">
    <location>
        <begin position="12"/>
        <end position="32"/>
    </location>
</feature>
<dbReference type="RefSeq" id="WP_076341384.1">
    <property type="nucleotide sequence ID" value="NZ_JBGNFS010000004.1"/>
</dbReference>
<gene>
    <name evidence="2" type="ORF">BO225_06100</name>
</gene>
<dbReference type="STRING" id="1862672.BO225_06100"/>
<accession>A0A1U7NMM3</accession>
<sequence length="276" mass="31646">MISKETIKSKAIYLVSLLLMCVGLILVAYFFFLRTIELDVTKNIRLYYSGENGRASVEAKSGEEDLNQRIQEFYDTLTYTIEPNEALSNGDVLHIQSHYDEALAQQYHFQIVNPDKEVIVEGLPNRIDSIQEMNRSFLLKVQEAMDSYLGSHKKEVLSYDALNFESNGSIVEQKLVYFAFLKSNSIDNSDKFIGLFQIKANEDGEEKTIYYMVLVPDINESEQILARNIYGEKAYMSEAEQASADYGSYIERVYGSQYTIEEGSVHMELNSERMPQ</sequence>
<comment type="caution">
    <text evidence="2">The sequence shown here is derived from an EMBL/GenBank/DDBJ whole genome shotgun (WGS) entry which is preliminary data.</text>
</comment>
<evidence type="ECO:0000313" key="2">
    <source>
        <dbReference type="EMBL" id="OLU46479.1"/>
    </source>
</evidence>
<evidence type="ECO:0000313" key="3">
    <source>
        <dbReference type="Proteomes" id="UP000186705"/>
    </source>
</evidence>
<keyword evidence="3" id="KW-1185">Reference proteome</keyword>
<organism evidence="2 3">
    <name type="scientific">Dubosiella newyorkensis</name>
    <dbReference type="NCBI Taxonomy" id="1862672"/>
    <lineage>
        <taxon>Bacteria</taxon>
        <taxon>Bacillati</taxon>
        <taxon>Bacillota</taxon>
        <taxon>Erysipelotrichia</taxon>
        <taxon>Erysipelotrichales</taxon>
        <taxon>Erysipelotrichaceae</taxon>
        <taxon>Dubosiella</taxon>
    </lineage>
</organism>